<accession>A0A1K2D0T6</accession>
<dbReference type="Proteomes" id="UP000181909">
    <property type="component" value="Unassembled WGS sequence"/>
</dbReference>
<name>A0A1K2D0T6_STRAR</name>
<dbReference type="RefSeq" id="WP_072486784.1">
    <property type="nucleotide sequence ID" value="NZ_CP108276.1"/>
</dbReference>
<feature type="transmembrane region" description="Helical" evidence="1">
    <location>
        <begin position="6"/>
        <end position="23"/>
    </location>
</feature>
<feature type="transmembrane region" description="Helical" evidence="1">
    <location>
        <begin position="58"/>
        <end position="76"/>
    </location>
</feature>
<evidence type="ECO:0000313" key="2">
    <source>
        <dbReference type="EMBL" id="SFY16723.1"/>
    </source>
</evidence>
<feature type="transmembrane region" description="Helical" evidence="1">
    <location>
        <begin position="35"/>
        <end position="52"/>
    </location>
</feature>
<sequence>MLFVIAIIGISILGVTLWCSVHVAKMSDLPTWRRFLPLGLLVLSLAASLLRAADTPQFANAVAFPLLLAALAVSLMDIRAQNNRRAGTTTQ</sequence>
<dbReference type="OrthoDB" id="4252265at2"/>
<keyword evidence="1" id="KW-0472">Membrane</keyword>
<organism evidence="2 3">
    <name type="scientific">Streptomyces atratus</name>
    <dbReference type="NCBI Taxonomy" id="1893"/>
    <lineage>
        <taxon>Bacteria</taxon>
        <taxon>Bacillati</taxon>
        <taxon>Actinomycetota</taxon>
        <taxon>Actinomycetes</taxon>
        <taxon>Kitasatosporales</taxon>
        <taxon>Streptomycetaceae</taxon>
        <taxon>Streptomyces</taxon>
    </lineage>
</organism>
<keyword evidence="1" id="KW-1133">Transmembrane helix</keyword>
<reference evidence="2 3" key="1">
    <citation type="submission" date="2016-11" db="EMBL/GenBank/DDBJ databases">
        <authorList>
            <person name="Jaros S."/>
            <person name="Januszkiewicz K."/>
            <person name="Wedrychowicz H."/>
        </authorList>
    </citation>
    <scope>NUCLEOTIDE SEQUENCE [LARGE SCALE GENOMIC DNA]</scope>
    <source>
        <strain evidence="2 3">OK807</strain>
    </source>
</reference>
<evidence type="ECO:0000313" key="3">
    <source>
        <dbReference type="Proteomes" id="UP000181909"/>
    </source>
</evidence>
<dbReference type="AlphaFoldDB" id="A0A1K2D0T6"/>
<evidence type="ECO:0000256" key="1">
    <source>
        <dbReference type="SAM" id="Phobius"/>
    </source>
</evidence>
<proteinExistence type="predicted"/>
<protein>
    <submittedName>
        <fullName evidence="2">Uncharacterized protein</fullName>
    </submittedName>
</protein>
<dbReference type="EMBL" id="FPJO01000012">
    <property type="protein sequence ID" value="SFY16723.1"/>
    <property type="molecule type" value="Genomic_DNA"/>
</dbReference>
<gene>
    <name evidence="2" type="ORF">SAMN02787144_101268</name>
</gene>
<keyword evidence="1" id="KW-0812">Transmembrane</keyword>